<keyword evidence="3" id="KW-1185">Reference proteome</keyword>
<dbReference type="KEGG" id="tpr:Tpau_0467"/>
<gene>
    <name evidence="2" type="ordered locus">Tpau_0467</name>
</gene>
<protein>
    <recommendedName>
        <fullName evidence="4">Major facilitator superfamily (MFS) profile domain-containing protein</fullName>
    </recommendedName>
</protein>
<dbReference type="Proteomes" id="UP000001213">
    <property type="component" value="Chromosome"/>
</dbReference>
<keyword evidence="1" id="KW-0812">Transmembrane</keyword>
<evidence type="ECO:0008006" key="4">
    <source>
        <dbReference type="Google" id="ProtNLM"/>
    </source>
</evidence>
<dbReference type="AlphaFoldDB" id="D5US41"/>
<dbReference type="HOGENOM" id="CLU_2182815_0_0_11"/>
<reference evidence="3" key="1">
    <citation type="submission" date="2010-03" db="EMBL/GenBank/DDBJ databases">
        <title>The complete chromosome of Tsukamurella paurometabola DSM 20162.</title>
        <authorList>
            <consortium name="US DOE Joint Genome Institute (JGI-PGF)"/>
            <person name="Lucas S."/>
            <person name="Copeland A."/>
            <person name="Lapidus A."/>
            <person name="Glavina del Rio T."/>
            <person name="Dalin E."/>
            <person name="Tice H."/>
            <person name="Bruce D."/>
            <person name="Goodwin L."/>
            <person name="Pitluck S."/>
            <person name="Kyrpides N."/>
            <person name="Mavromatis K."/>
            <person name="Ivanova N."/>
            <person name="Mikhailova N."/>
            <person name="Munk A.C."/>
            <person name="Brettin T."/>
            <person name="Detter J.C."/>
            <person name="Tapia R."/>
            <person name="Han C."/>
            <person name="Larimer F."/>
            <person name="Land M."/>
            <person name="Hauser L."/>
            <person name="Markowitz V."/>
            <person name="Cheng J.-F."/>
            <person name="Hugenholtz P."/>
            <person name="Woyke T."/>
            <person name="Wu D."/>
            <person name="Jando M."/>
            <person name="Brambilla E."/>
            <person name="Klenk H.-P."/>
            <person name="Eisen J.A."/>
        </authorList>
    </citation>
    <scope>NUCLEOTIDE SEQUENCE [LARGE SCALE GENOMIC DNA]</scope>
    <source>
        <strain evidence="3">ATCC 8368 / DSM 20162 / CCUG 35730 / CIP 100753 / JCM 10117 / KCTC 9821 / NBRC 16120 / NCIMB 702349 / NCTC 13040</strain>
    </source>
</reference>
<dbReference type="STRING" id="521096.Tpau_0467"/>
<proteinExistence type="predicted"/>
<keyword evidence="1" id="KW-1133">Transmembrane helix</keyword>
<feature type="transmembrane region" description="Helical" evidence="1">
    <location>
        <begin position="12"/>
        <end position="35"/>
    </location>
</feature>
<dbReference type="EMBL" id="CP001966">
    <property type="protein sequence ID" value="ADG77108.1"/>
    <property type="molecule type" value="Genomic_DNA"/>
</dbReference>
<evidence type="ECO:0000313" key="3">
    <source>
        <dbReference type="Proteomes" id="UP000001213"/>
    </source>
</evidence>
<dbReference type="RefSeq" id="WP_013125150.1">
    <property type="nucleotide sequence ID" value="NC_014158.1"/>
</dbReference>
<organism evidence="2 3">
    <name type="scientific">Tsukamurella paurometabola (strain ATCC 8368 / DSM 20162 / CCUG 35730 / CIP 100753 / JCM 10117 / KCTC 9821 / NBRC 16120 / NCIMB 702349 / NCTC 13040)</name>
    <name type="common">Corynebacterium paurometabolum</name>
    <dbReference type="NCBI Taxonomy" id="521096"/>
    <lineage>
        <taxon>Bacteria</taxon>
        <taxon>Bacillati</taxon>
        <taxon>Actinomycetota</taxon>
        <taxon>Actinomycetes</taxon>
        <taxon>Mycobacteriales</taxon>
        <taxon>Tsukamurellaceae</taxon>
        <taxon>Tsukamurella</taxon>
    </lineage>
</organism>
<name>D5US41_TSUPD</name>
<feature type="transmembrane region" description="Helical" evidence="1">
    <location>
        <begin position="82"/>
        <end position="102"/>
    </location>
</feature>
<evidence type="ECO:0000256" key="1">
    <source>
        <dbReference type="SAM" id="Phobius"/>
    </source>
</evidence>
<sequence length="109" mass="11039">MNRRVLGEVGRAIAVLAVIVAGGVVGFGSWALMFVQADARGMGVDPGAGLALGFLGLIWSGVCLVAAGVAGDLLVYGESRRARLVGIGVMALILACTGLLLWCVAKLSL</sequence>
<feature type="transmembrane region" description="Helical" evidence="1">
    <location>
        <begin position="47"/>
        <end position="70"/>
    </location>
</feature>
<evidence type="ECO:0000313" key="2">
    <source>
        <dbReference type="EMBL" id="ADG77108.1"/>
    </source>
</evidence>
<accession>D5US41</accession>
<keyword evidence="1" id="KW-0472">Membrane</keyword>
<reference evidence="2 3" key="2">
    <citation type="journal article" date="2011" name="Stand. Genomic Sci.">
        <title>Complete genome sequence of Tsukamurella paurometabola type strain (no. 33).</title>
        <authorList>
            <person name="Munk A.C."/>
            <person name="Lapidus A."/>
            <person name="Lucas S."/>
            <person name="Nolan M."/>
            <person name="Tice H."/>
            <person name="Cheng J.F."/>
            <person name="Del Rio T.G."/>
            <person name="Goodwin L."/>
            <person name="Pitluck S."/>
            <person name="Liolios K."/>
            <person name="Huntemann M."/>
            <person name="Ivanova N."/>
            <person name="Mavromatis K."/>
            <person name="Mikhailova N."/>
            <person name="Pati A."/>
            <person name="Chen A."/>
            <person name="Palaniappan K."/>
            <person name="Tapia R."/>
            <person name="Han C."/>
            <person name="Land M."/>
            <person name="Hauser L."/>
            <person name="Chang Y.J."/>
            <person name="Jeffries C.D."/>
            <person name="Brettin T."/>
            <person name="Yasawong M."/>
            <person name="Brambilla E.M."/>
            <person name="Rohde M."/>
            <person name="Sikorski J."/>
            <person name="Goker M."/>
            <person name="Detter J.C."/>
            <person name="Woyke T."/>
            <person name="Bristow J."/>
            <person name="Eisen J.A."/>
            <person name="Markowitz V."/>
            <person name="Hugenholtz P."/>
            <person name="Kyrpides N.C."/>
            <person name="Klenk H.P."/>
        </authorList>
    </citation>
    <scope>NUCLEOTIDE SEQUENCE [LARGE SCALE GENOMIC DNA]</scope>
    <source>
        <strain evidence="3">ATCC 8368 / DSM 20162 / CCUG 35730 / CIP 100753 / JCM 10117 / KCTC 9821 / NBRC 16120 / NCIMB 702349 / NCTC 13040</strain>
    </source>
</reference>